<name>A0A9P6Q1D3_9FUNG</name>
<dbReference type="InterPro" id="IPR032675">
    <property type="entry name" value="LRR_dom_sf"/>
</dbReference>
<keyword evidence="3" id="KW-1185">Reference proteome</keyword>
<dbReference type="OrthoDB" id="2354158at2759"/>
<feature type="compositionally biased region" description="Basic and acidic residues" evidence="1">
    <location>
        <begin position="228"/>
        <end position="240"/>
    </location>
</feature>
<evidence type="ECO:0000313" key="2">
    <source>
        <dbReference type="EMBL" id="KAG0258529.1"/>
    </source>
</evidence>
<dbReference type="SUPFAM" id="SSF52047">
    <property type="entry name" value="RNI-like"/>
    <property type="match status" value="1"/>
</dbReference>
<gene>
    <name evidence="2" type="ORF">BG011_003237</name>
</gene>
<evidence type="ECO:0000313" key="3">
    <source>
        <dbReference type="Proteomes" id="UP000726737"/>
    </source>
</evidence>
<dbReference type="Gene3D" id="3.80.10.10">
    <property type="entry name" value="Ribonuclease Inhibitor"/>
    <property type="match status" value="1"/>
</dbReference>
<dbReference type="EMBL" id="JAAAJA010000216">
    <property type="protein sequence ID" value="KAG0258529.1"/>
    <property type="molecule type" value="Genomic_DNA"/>
</dbReference>
<feature type="region of interest" description="Disordered" evidence="1">
    <location>
        <begin position="209"/>
        <end position="240"/>
    </location>
</feature>
<dbReference type="Proteomes" id="UP000726737">
    <property type="component" value="Unassembled WGS sequence"/>
</dbReference>
<protein>
    <submittedName>
        <fullName evidence="2">Uncharacterized protein</fullName>
    </submittedName>
</protein>
<organism evidence="2 3">
    <name type="scientific">Mortierella polycephala</name>
    <dbReference type="NCBI Taxonomy" id="41804"/>
    <lineage>
        <taxon>Eukaryota</taxon>
        <taxon>Fungi</taxon>
        <taxon>Fungi incertae sedis</taxon>
        <taxon>Mucoromycota</taxon>
        <taxon>Mortierellomycotina</taxon>
        <taxon>Mortierellomycetes</taxon>
        <taxon>Mortierellales</taxon>
        <taxon>Mortierellaceae</taxon>
        <taxon>Mortierella</taxon>
    </lineage>
</organism>
<comment type="caution">
    <text evidence="2">The sequence shown here is derived from an EMBL/GenBank/DDBJ whole genome shotgun (WGS) entry which is preliminary data.</text>
</comment>
<accession>A0A9P6Q1D3</accession>
<evidence type="ECO:0000256" key="1">
    <source>
        <dbReference type="SAM" id="MobiDB-lite"/>
    </source>
</evidence>
<dbReference type="AlphaFoldDB" id="A0A9P6Q1D3"/>
<reference evidence="2" key="1">
    <citation type="journal article" date="2020" name="Fungal Divers.">
        <title>Resolving the Mortierellaceae phylogeny through synthesis of multi-gene phylogenetics and phylogenomics.</title>
        <authorList>
            <person name="Vandepol N."/>
            <person name="Liber J."/>
            <person name="Desiro A."/>
            <person name="Na H."/>
            <person name="Kennedy M."/>
            <person name="Barry K."/>
            <person name="Grigoriev I.V."/>
            <person name="Miller A.N."/>
            <person name="O'Donnell K."/>
            <person name="Stajich J.E."/>
            <person name="Bonito G."/>
        </authorList>
    </citation>
    <scope>NUCLEOTIDE SEQUENCE</scope>
    <source>
        <strain evidence="2">KOD948</strain>
    </source>
</reference>
<sequence>MARDSSSTVQRTVMTNYLFFYSHQYRWDLAFIKDIPAWNEHDPPWTKLDMQLMMTRYNPAGLRVFGVAMEPSLVQLIPNLLNAQCLTRLELYVITDESDIDVLIEFIMAHDQRWGSIREIKLQGTGSKHDPVRLVQCLSRPRLVDLSEWYHPVAHLDRIASESLEALYLRTRERSPSEISPSFLESCRSLRSLGMHITDPDLFKPFVLERTDGGEHSPRGYGKSGRSPGDKDHGDGDRVPLSRINFGGEESVLATCLTDAVSAFQETLEEITAGSWIFAEHSEQYVPLAWTFSLPLLTRLDLQGQIVLAFDLDALYWCPSLRFLSLDLPALTHSVSGHKLASLASLTRLRKLSLEGKWYVGDHLLDYLSEHLVSLVELNLDGCLGPTSQGLLSALRKMRSLERYCHAPVVDGHVAVLMSLP</sequence>
<feature type="compositionally biased region" description="Basic and acidic residues" evidence="1">
    <location>
        <begin position="209"/>
        <end position="218"/>
    </location>
</feature>
<proteinExistence type="predicted"/>